<keyword evidence="7" id="KW-1185">Reference proteome</keyword>
<evidence type="ECO:0000256" key="3">
    <source>
        <dbReference type="ARBA" id="ARBA00022514"/>
    </source>
</evidence>
<dbReference type="InterPro" id="IPR029034">
    <property type="entry name" value="Cystine-knot_cytokine"/>
</dbReference>
<evidence type="ECO:0000256" key="1">
    <source>
        <dbReference type="ARBA" id="ARBA00004613"/>
    </source>
</evidence>
<dbReference type="InterPro" id="IPR020440">
    <property type="entry name" value="IL-17_chr"/>
</dbReference>
<dbReference type="STRING" id="1676925.ENSPKIP00000005017"/>
<organism evidence="6 7">
    <name type="scientific">Paramormyrops kingsleyae</name>
    <dbReference type="NCBI Taxonomy" id="1676925"/>
    <lineage>
        <taxon>Eukaryota</taxon>
        <taxon>Metazoa</taxon>
        <taxon>Chordata</taxon>
        <taxon>Craniata</taxon>
        <taxon>Vertebrata</taxon>
        <taxon>Euteleostomi</taxon>
        <taxon>Actinopterygii</taxon>
        <taxon>Neopterygii</taxon>
        <taxon>Teleostei</taxon>
        <taxon>Osteoglossocephala</taxon>
        <taxon>Osteoglossomorpha</taxon>
        <taxon>Osteoglossiformes</taxon>
        <taxon>Mormyridae</taxon>
        <taxon>Paramormyrops</taxon>
    </lineage>
</organism>
<dbReference type="Proteomes" id="UP000261540">
    <property type="component" value="Unplaced"/>
</dbReference>
<protein>
    <submittedName>
        <fullName evidence="6">Interleukin-17A-like</fullName>
    </submittedName>
</protein>
<proteinExistence type="inferred from homology"/>
<dbReference type="GO" id="GO:0005125">
    <property type="term" value="F:cytokine activity"/>
    <property type="evidence" value="ECO:0007669"/>
    <property type="project" value="UniProtKB-KW"/>
</dbReference>
<comment type="subcellular location">
    <subcellularLocation>
        <location evidence="1">Secreted</location>
    </subcellularLocation>
</comment>
<evidence type="ECO:0000313" key="6">
    <source>
        <dbReference type="Ensembl" id="ENSPKIP00000005017.1"/>
    </source>
</evidence>
<evidence type="ECO:0000256" key="4">
    <source>
        <dbReference type="ARBA" id="ARBA00022525"/>
    </source>
</evidence>
<sequence length="191" mass="21278">MKSTELSLPPPSLAKTIQIISISGLFTLKVLYCVALCLGLTFSSKGSHKGCFNKAELEMHGKPFLRKHLLRSGFTLQNPYVVEKKDHETHTCENFKMKPSSLDLKNRALSPWKYRIDVDDNRYPARIAMAECLCEGCLIDGEQNLGYSSELVKQTVMVATITACLSDPQKYSLQYVPLEVGVGCTCVIPRS</sequence>
<dbReference type="GO" id="GO:0005615">
    <property type="term" value="C:extracellular space"/>
    <property type="evidence" value="ECO:0007669"/>
    <property type="project" value="UniProtKB-KW"/>
</dbReference>
<dbReference type="InterPro" id="IPR010345">
    <property type="entry name" value="IL-17_fam"/>
</dbReference>
<evidence type="ECO:0000313" key="7">
    <source>
        <dbReference type="Proteomes" id="UP000261540"/>
    </source>
</evidence>
<name>A0A3B3QE43_9TELE</name>
<keyword evidence="4" id="KW-0964">Secreted</keyword>
<comment type="similarity">
    <text evidence="2">Belongs to the IL-17 family.</text>
</comment>
<evidence type="ECO:0000256" key="2">
    <source>
        <dbReference type="ARBA" id="ARBA00007236"/>
    </source>
</evidence>
<keyword evidence="5" id="KW-0732">Signal</keyword>
<evidence type="ECO:0000256" key="5">
    <source>
        <dbReference type="ARBA" id="ARBA00022729"/>
    </source>
</evidence>
<reference evidence="6" key="1">
    <citation type="submission" date="2025-08" db="UniProtKB">
        <authorList>
            <consortium name="Ensembl"/>
        </authorList>
    </citation>
    <scope>IDENTIFICATION</scope>
</reference>
<accession>A0A3B3QE43</accession>
<dbReference type="PRINTS" id="PR01932">
    <property type="entry name" value="INTRLEUKIN17"/>
</dbReference>
<dbReference type="Ensembl" id="ENSPKIT00000029009.1">
    <property type="protein sequence ID" value="ENSPKIP00000005017.1"/>
    <property type="gene ID" value="ENSPKIG00000021870.1"/>
</dbReference>
<dbReference type="GeneTree" id="ENSGT00940000166375"/>
<dbReference type="GO" id="GO:0006954">
    <property type="term" value="P:inflammatory response"/>
    <property type="evidence" value="ECO:0007669"/>
    <property type="project" value="InterPro"/>
</dbReference>
<dbReference type="SUPFAM" id="SSF57501">
    <property type="entry name" value="Cystine-knot cytokines"/>
    <property type="match status" value="1"/>
</dbReference>
<reference evidence="6" key="2">
    <citation type="submission" date="2025-09" db="UniProtKB">
        <authorList>
            <consortium name="Ensembl"/>
        </authorList>
    </citation>
    <scope>IDENTIFICATION</scope>
</reference>
<keyword evidence="3" id="KW-0202">Cytokine</keyword>
<dbReference type="Pfam" id="PF06083">
    <property type="entry name" value="IL17"/>
    <property type="match status" value="1"/>
</dbReference>
<dbReference type="AlphaFoldDB" id="A0A3B3QE43"/>
<dbReference type="Gene3D" id="2.10.90.10">
    <property type="entry name" value="Cystine-knot cytokines"/>
    <property type="match status" value="1"/>
</dbReference>